<feature type="compositionally biased region" description="Polar residues" evidence="1">
    <location>
        <begin position="14"/>
        <end position="24"/>
    </location>
</feature>
<dbReference type="EMBL" id="LFZN01000006">
    <property type="protein sequence ID" value="KXT06526.1"/>
    <property type="molecule type" value="Genomic_DNA"/>
</dbReference>
<reference evidence="2 3" key="1">
    <citation type="submission" date="2015-07" db="EMBL/GenBank/DDBJ databases">
        <title>Comparative genomics of the Sigatoka disease complex on banana suggests a link between parallel evolutionary changes in Pseudocercospora fijiensis and Pseudocercospora eumusae and increased virulence on the banana host.</title>
        <authorList>
            <person name="Chang T.-C."/>
            <person name="Salvucci A."/>
            <person name="Crous P.W."/>
            <person name="Stergiopoulos I."/>
        </authorList>
    </citation>
    <scope>NUCLEOTIDE SEQUENCE [LARGE SCALE GENOMIC DNA]</scope>
    <source>
        <strain evidence="2 3">CBS 114824</strain>
    </source>
</reference>
<evidence type="ECO:0000313" key="2">
    <source>
        <dbReference type="EMBL" id="KXT06526.1"/>
    </source>
</evidence>
<dbReference type="Proteomes" id="UP000070133">
    <property type="component" value="Unassembled WGS sequence"/>
</dbReference>
<dbReference type="AlphaFoldDB" id="A0A139HVR2"/>
<sequence length="131" mass="14297">MAAQLLSGGRCSESGPSFNVQDSHTSNDKLDSAFLTVPHPLQALIEVLLCPLVVLISEERLLPSIIKNGTTVVSWLLAGVKSSQRVALSVPAKAEVVQLNRMAVRHPEWWLTDPDQSIQSLAFPHWASAFE</sequence>
<keyword evidence="3" id="KW-1185">Reference proteome</keyword>
<protein>
    <submittedName>
        <fullName evidence="2">Uncharacterized protein</fullName>
    </submittedName>
</protein>
<evidence type="ECO:0000313" key="3">
    <source>
        <dbReference type="Proteomes" id="UP000070133"/>
    </source>
</evidence>
<comment type="caution">
    <text evidence="2">The sequence shown here is derived from an EMBL/GenBank/DDBJ whole genome shotgun (WGS) entry which is preliminary data.</text>
</comment>
<proteinExistence type="predicted"/>
<evidence type="ECO:0000256" key="1">
    <source>
        <dbReference type="SAM" id="MobiDB-lite"/>
    </source>
</evidence>
<accession>A0A139HVR2</accession>
<gene>
    <name evidence="2" type="ORF">AC578_6073</name>
</gene>
<feature type="region of interest" description="Disordered" evidence="1">
    <location>
        <begin position="1"/>
        <end position="24"/>
    </location>
</feature>
<name>A0A139HVR2_9PEZI</name>
<organism evidence="2 3">
    <name type="scientific">Pseudocercospora eumusae</name>
    <dbReference type="NCBI Taxonomy" id="321146"/>
    <lineage>
        <taxon>Eukaryota</taxon>
        <taxon>Fungi</taxon>
        <taxon>Dikarya</taxon>
        <taxon>Ascomycota</taxon>
        <taxon>Pezizomycotina</taxon>
        <taxon>Dothideomycetes</taxon>
        <taxon>Dothideomycetidae</taxon>
        <taxon>Mycosphaerellales</taxon>
        <taxon>Mycosphaerellaceae</taxon>
        <taxon>Pseudocercospora</taxon>
    </lineage>
</organism>